<organism evidence="8 9">
    <name type="scientific">Lentzea fradiae</name>
    <dbReference type="NCBI Taxonomy" id="200378"/>
    <lineage>
        <taxon>Bacteria</taxon>
        <taxon>Bacillati</taxon>
        <taxon>Actinomycetota</taxon>
        <taxon>Actinomycetes</taxon>
        <taxon>Pseudonocardiales</taxon>
        <taxon>Pseudonocardiaceae</taxon>
        <taxon>Lentzea</taxon>
    </lineage>
</organism>
<dbReference type="PIRSF" id="PIRSF017901">
    <property type="entry name" value="GCL"/>
    <property type="match status" value="1"/>
</dbReference>
<dbReference type="Proteomes" id="UP000199623">
    <property type="component" value="Unassembled WGS sequence"/>
</dbReference>
<accession>A0A1G8AEF4</accession>
<evidence type="ECO:0000256" key="7">
    <source>
        <dbReference type="SAM" id="MobiDB-lite"/>
    </source>
</evidence>
<dbReference type="InterPro" id="IPR006336">
    <property type="entry name" value="GCS2"/>
</dbReference>
<keyword evidence="9" id="KW-1185">Reference proteome</keyword>
<keyword evidence="2 5" id="KW-0547">Nucleotide-binding</keyword>
<dbReference type="UniPathway" id="UPA01014"/>
<dbReference type="Pfam" id="PF04107">
    <property type="entry name" value="GCS2"/>
    <property type="match status" value="1"/>
</dbReference>
<gene>
    <name evidence="5" type="primary">egtA</name>
    <name evidence="8" type="ORF">SAMN05216553_117144</name>
</gene>
<dbReference type="PANTHER" id="PTHR34378">
    <property type="entry name" value="GLUTAMATE--CYSTEINE LIGASE, CHLOROPLASTIC"/>
    <property type="match status" value="1"/>
</dbReference>
<evidence type="ECO:0000256" key="4">
    <source>
        <dbReference type="ARBA" id="ARBA00048819"/>
    </source>
</evidence>
<dbReference type="GO" id="GO:0005524">
    <property type="term" value="F:ATP binding"/>
    <property type="evidence" value="ECO:0007669"/>
    <property type="project" value="UniProtKB-UniRule"/>
</dbReference>
<dbReference type="EC" id="6.3.2.2" evidence="5"/>
<protein>
    <recommendedName>
        <fullName evidence="5">Glutamate--cysteine ligase EgtA</fullName>
        <ecNumber evidence="5">6.3.2.2</ecNumber>
    </recommendedName>
    <alternativeName>
        <fullName evidence="5">Gamma-glutamylcysteine synthase</fullName>
        <shortName evidence="5">GCS</shortName>
        <shortName evidence="5">Gamma-ECS</shortName>
    </alternativeName>
</protein>
<comment type="similarity">
    <text evidence="5 6">Belongs to the glutamate--cysteine ligase type 2 family. EgtA subfamily.</text>
</comment>
<comment type="pathway">
    <text evidence="5">Amino-acid biosynthesis; ergothioneine biosynthesis.</text>
</comment>
<evidence type="ECO:0000256" key="3">
    <source>
        <dbReference type="ARBA" id="ARBA00022840"/>
    </source>
</evidence>
<dbReference type="RefSeq" id="WP_425434441.1">
    <property type="nucleotide sequence ID" value="NZ_FNCC01000017.1"/>
</dbReference>
<sequence>MTALRNEPAPAMFADRAAAEAYVASVCFKHGPPRLYGVELEWTVHHAEDPAQVLDRHRLATALGDHAPPTLVPDSPQRPLPSGTPLTVEPGGQVEISTPPCTSLPDLFRTVAQDIAHLTAMLADHGLVLGDKGADAHRGPTRMLRVPRYAAMEHAFGELGPDGISMMCCTAGLQVCIDFGEQKHLQDRWAAVHRLGPVLTALFANSPTTGGLHTGWASARMRTLYGTDPVRTRPSAVCADPAAAYARRVLDTPVIAVRGPSANWIPPRKLTFAEWIDGALDRRPTSDDLDYHLTLLFPPVRPRGYMEIRYLDTPAPGGWIAPSALLVALFSDPSVVDGVLAATERAAGRWLAAARHGMADDRIAKAARDVVALGVEAMPRTGLPADQISTISRELEGKL</sequence>
<reference evidence="9" key="1">
    <citation type="submission" date="2016-10" db="EMBL/GenBank/DDBJ databases">
        <authorList>
            <person name="Varghese N."/>
            <person name="Submissions S."/>
        </authorList>
    </citation>
    <scope>NUCLEOTIDE SEQUENCE [LARGE SCALE GENOMIC DNA]</scope>
    <source>
        <strain evidence="9">CGMCC 4.3506</strain>
    </source>
</reference>
<name>A0A1G8AEF4_9PSEU</name>
<dbReference type="GO" id="GO:0052699">
    <property type="term" value="P:ergothioneine biosynthetic process"/>
    <property type="evidence" value="ECO:0007669"/>
    <property type="project" value="UniProtKB-UniRule"/>
</dbReference>
<dbReference type="GO" id="GO:0006750">
    <property type="term" value="P:glutathione biosynthetic process"/>
    <property type="evidence" value="ECO:0007669"/>
    <property type="project" value="UniProtKB-UniRule"/>
</dbReference>
<evidence type="ECO:0000256" key="2">
    <source>
        <dbReference type="ARBA" id="ARBA00022741"/>
    </source>
</evidence>
<dbReference type="Gene3D" id="3.30.590.20">
    <property type="match status" value="1"/>
</dbReference>
<dbReference type="STRING" id="200378.SAMN05216553_117144"/>
<evidence type="ECO:0000256" key="5">
    <source>
        <dbReference type="HAMAP-Rule" id="MF_02034"/>
    </source>
</evidence>
<evidence type="ECO:0000256" key="6">
    <source>
        <dbReference type="PIRNR" id="PIRNR017901"/>
    </source>
</evidence>
<keyword evidence="1 5" id="KW-0436">Ligase</keyword>
<dbReference type="InterPro" id="IPR017809">
    <property type="entry name" value="EgtA_Actinobacteria"/>
</dbReference>
<comment type="function">
    <text evidence="5">Catalyzes the synthesis of gamma-glutamylcysteine (gamma-GC). This compound is used as substrate for the biosynthesis of the low-molecular thiol compound ergothioneine.</text>
</comment>
<evidence type="ECO:0000313" key="9">
    <source>
        <dbReference type="Proteomes" id="UP000199623"/>
    </source>
</evidence>
<feature type="region of interest" description="Disordered" evidence="7">
    <location>
        <begin position="64"/>
        <end position="93"/>
    </location>
</feature>
<dbReference type="AlphaFoldDB" id="A0A1G8AEF4"/>
<evidence type="ECO:0000313" key="8">
    <source>
        <dbReference type="EMBL" id="SDH19318.1"/>
    </source>
</evidence>
<dbReference type="GO" id="GO:0004357">
    <property type="term" value="F:glutamate-cysteine ligase activity"/>
    <property type="evidence" value="ECO:0007669"/>
    <property type="project" value="UniProtKB-UniRule"/>
</dbReference>
<evidence type="ECO:0000256" key="1">
    <source>
        <dbReference type="ARBA" id="ARBA00022598"/>
    </source>
</evidence>
<dbReference type="PANTHER" id="PTHR34378:SF1">
    <property type="entry name" value="GLUTAMATE--CYSTEINE LIGASE, CHLOROPLASTIC"/>
    <property type="match status" value="1"/>
</dbReference>
<dbReference type="SUPFAM" id="SSF55931">
    <property type="entry name" value="Glutamine synthetase/guanido kinase"/>
    <property type="match status" value="1"/>
</dbReference>
<comment type="catalytic activity">
    <reaction evidence="4 5 6">
        <text>L-cysteine + L-glutamate + ATP = gamma-L-glutamyl-L-cysteine + ADP + phosphate + H(+)</text>
        <dbReference type="Rhea" id="RHEA:13285"/>
        <dbReference type="ChEBI" id="CHEBI:15378"/>
        <dbReference type="ChEBI" id="CHEBI:29985"/>
        <dbReference type="ChEBI" id="CHEBI:30616"/>
        <dbReference type="ChEBI" id="CHEBI:35235"/>
        <dbReference type="ChEBI" id="CHEBI:43474"/>
        <dbReference type="ChEBI" id="CHEBI:58173"/>
        <dbReference type="ChEBI" id="CHEBI:456216"/>
        <dbReference type="EC" id="6.3.2.2"/>
    </reaction>
</comment>
<proteinExistence type="inferred from homology"/>
<dbReference type="HAMAP" id="MF_02034">
    <property type="entry name" value="EgtA"/>
    <property type="match status" value="1"/>
</dbReference>
<keyword evidence="3 5" id="KW-0067">ATP-binding</keyword>
<dbReference type="InterPro" id="IPR014746">
    <property type="entry name" value="Gln_synth/guanido_kin_cat_dom"/>
</dbReference>
<dbReference type="EMBL" id="FNCC01000017">
    <property type="protein sequence ID" value="SDH19318.1"/>
    <property type="molecule type" value="Genomic_DNA"/>
</dbReference>
<dbReference type="InterPro" id="IPR035434">
    <property type="entry name" value="GCL_bact_plant"/>
</dbReference>